<dbReference type="SMART" id="SM00729">
    <property type="entry name" value="Elp3"/>
    <property type="match status" value="1"/>
</dbReference>
<dbReference type="InterPro" id="IPR006638">
    <property type="entry name" value="Elp3/MiaA/NifB-like_rSAM"/>
</dbReference>
<dbReference type="PROSITE" id="PS51918">
    <property type="entry name" value="RADICAL_SAM"/>
    <property type="match status" value="1"/>
</dbReference>
<dbReference type="RefSeq" id="WP_185163698.1">
    <property type="nucleotide sequence ID" value="NZ_JACKWY010000002.1"/>
</dbReference>
<dbReference type="InterPro" id="IPR040086">
    <property type="entry name" value="MJ0683-like"/>
</dbReference>
<name>A0A7X0SAK3_9CLOT</name>
<evidence type="ECO:0000256" key="2">
    <source>
        <dbReference type="ARBA" id="ARBA00023004"/>
    </source>
</evidence>
<dbReference type="InterPro" id="IPR007197">
    <property type="entry name" value="rSAM"/>
</dbReference>
<sequence length="298" mass="34855">MEHIDAKTIISQYIENNQWFGINYNMNIYKGCCHGCIYCDSRSSCYGIEDFDRVRAKDNAVEIIRKELRGKRKKGVVGTGAMSDPYNPFEKRERLTRGALKQINNFNFGVAIATKSSLITRDIDILKKIKEHSPVLIKMTITTLDDELCSKIEPNVSLSSERFNAIKELSDNGIYTGVLLMPILPFINDDEENIIGIVKKAHECGAKFIFAYGMGVTLRENQRQHYYEKLIELFPEEKLAKKYIEIYENRYEYQSINSKTLWQCFKRECEKYNMLYKMEDIILSYKDINNKKEQISWF</sequence>
<keyword evidence="3" id="KW-0411">Iron-sulfur</keyword>
<evidence type="ECO:0000256" key="3">
    <source>
        <dbReference type="ARBA" id="ARBA00023014"/>
    </source>
</evidence>
<evidence type="ECO:0000259" key="4">
    <source>
        <dbReference type="PROSITE" id="PS51918"/>
    </source>
</evidence>
<dbReference type="SFLD" id="SFLDS00029">
    <property type="entry name" value="Radical_SAM"/>
    <property type="match status" value="1"/>
</dbReference>
<dbReference type="SUPFAM" id="SSF102114">
    <property type="entry name" value="Radical SAM enzymes"/>
    <property type="match status" value="1"/>
</dbReference>
<dbReference type="GO" id="GO:0051536">
    <property type="term" value="F:iron-sulfur cluster binding"/>
    <property type="evidence" value="ECO:0007669"/>
    <property type="project" value="UniProtKB-KW"/>
</dbReference>
<dbReference type="EMBL" id="JACKWY010000002">
    <property type="protein sequence ID" value="MBB6714004.1"/>
    <property type="molecule type" value="Genomic_DNA"/>
</dbReference>
<dbReference type="GO" id="GO:0003824">
    <property type="term" value="F:catalytic activity"/>
    <property type="evidence" value="ECO:0007669"/>
    <property type="project" value="InterPro"/>
</dbReference>
<organism evidence="5 6">
    <name type="scientific">Clostridium gasigenes</name>
    <dbReference type="NCBI Taxonomy" id="94869"/>
    <lineage>
        <taxon>Bacteria</taxon>
        <taxon>Bacillati</taxon>
        <taxon>Bacillota</taxon>
        <taxon>Clostridia</taxon>
        <taxon>Eubacteriales</taxon>
        <taxon>Clostridiaceae</taxon>
        <taxon>Clostridium</taxon>
    </lineage>
</organism>
<keyword evidence="2" id="KW-0408">Iron</keyword>
<dbReference type="AlphaFoldDB" id="A0A7X0SAK3"/>
<dbReference type="PANTHER" id="PTHR43432">
    <property type="entry name" value="SLR0285 PROTEIN"/>
    <property type="match status" value="1"/>
</dbReference>
<dbReference type="SFLD" id="SFLDG01084">
    <property type="entry name" value="Uncharacterised_Radical_SAM_Su"/>
    <property type="match status" value="1"/>
</dbReference>
<dbReference type="Pfam" id="PF04055">
    <property type="entry name" value="Radical_SAM"/>
    <property type="match status" value="1"/>
</dbReference>
<gene>
    <name evidence="5" type="ORF">H7E68_04545</name>
</gene>
<accession>A0A7X0SAK3</accession>
<proteinExistence type="predicted"/>
<dbReference type="Proteomes" id="UP000585258">
    <property type="component" value="Unassembled WGS sequence"/>
</dbReference>
<dbReference type="PANTHER" id="PTHR43432:SF5">
    <property type="entry name" value="ELP3_MIAA_NIFB-LIKE RADICAL SAM CORE DOMAIN-CONTAINING PROTEIN"/>
    <property type="match status" value="1"/>
</dbReference>
<protein>
    <submittedName>
        <fullName evidence="5">Radical SAM protein</fullName>
    </submittedName>
</protein>
<reference evidence="5 6" key="1">
    <citation type="submission" date="2020-08" db="EMBL/GenBank/DDBJ databases">
        <title>Clostridia isolated from Swiss meat.</title>
        <authorList>
            <person name="Wambui J."/>
            <person name="Stevens M.J.A."/>
            <person name="Stephan R."/>
        </authorList>
    </citation>
    <scope>NUCLEOTIDE SEQUENCE [LARGE SCALE GENOMIC DNA]</scope>
    <source>
        <strain evidence="5 6">CM001</strain>
    </source>
</reference>
<evidence type="ECO:0000313" key="6">
    <source>
        <dbReference type="Proteomes" id="UP000585258"/>
    </source>
</evidence>
<dbReference type="CDD" id="cd01335">
    <property type="entry name" value="Radical_SAM"/>
    <property type="match status" value="1"/>
</dbReference>
<comment type="caution">
    <text evidence="5">The sequence shown here is derived from an EMBL/GenBank/DDBJ whole genome shotgun (WGS) entry which is preliminary data.</text>
</comment>
<keyword evidence="1" id="KW-0479">Metal-binding</keyword>
<evidence type="ECO:0000256" key="1">
    <source>
        <dbReference type="ARBA" id="ARBA00022723"/>
    </source>
</evidence>
<evidence type="ECO:0000313" key="5">
    <source>
        <dbReference type="EMBL" id="MBB6714004.1"/>
    </source>
</evidence>
<feature type="domain" description="Radical SAM core" evidence="4">
    <location>
        <begin position="18"/>
        <end position="257"/>
    </location>
</feature>
<dbReference type="Gene3D" id="3.80.30.30">
    <property type="match status" value="1"/>
</dbReference>
<dbReference type="InterPro" id="IPR058240">
    <property type="entry name" value="rSAM_sf"/>
</dbReference>
<dbReference type="GO" id="GO:0046872">
    <property type="term" value="F:metal ion binding"/>
    <property type="evidence" value="ECO:0007669"/>
    <property type="project" value="UniProtKB-KW"/>
</dbReference>